<dbReference type="PANTHER" id="PTHR36507">
    <property type="entry name" value="BLL1555 PROTEIN"/>
    <property type="match status" value="1"/>
</dbReference>
<dbReference type="InterPro" id="IPR052721">
    <property type="entry name" value="ET_Amicyanin"/>
</dbReference>
<dbReference type="STRING" id="1225564.AA309_12560"/>
<protein>
    <recommendedName>
        <fullName evidence="2">EfeO-type cupredoxin-like domain-containing protein</fullName>
    </recommendedName>
</protein>
<dbReference type="Proteomes" id="UP000035489">
    <property type="component" value="Unassembled WGS sequence"/>
</dbReference>
<organism evidence="3 4">
    <name type="scientific">Microvirga vignae</name>
    <dbReference type="NCBI Taxonomy" id="1225564"/>
    <lineage>
        <taxon>Bacteria</taxon>
        <taxon>Pseudomonadati</taxon>
        <taxon>Pseudomonadota</taxon>
        <taxon>Alphaproteobacteria</taxon>
        <taxon>Hyphomicrobiales</taxon>
        <taxon>Methylobacteriaceae</taxon>
        <taxon>Microvirga</taxon>
    </lineage>
</organism>
<reference evidence="3 4" key="1">
    <citation type="submission" date="2015-05" db="EMBL/GenBank/DDBJ databases">
        <title>Draft genome sequence of Microvirga vignae strain BR3299, a novel nitrogen fixing bacteria isolated from Brazil semi-aired region.</title>
        <authorList>
            <person name="Zilli J.E."/>
            <person name="Passos S.R."/>
            <person name="Leite J."/>
            <person name="Baldani J.I."/>
            <person name="Xavier G.R."/>
            <person name="Rumjaneck N.G."/>
            <person name="Simoes-Araujo J.L."/>
        </authorList>
    </citation>
    <scope>NUCLEOTIDE SEQUENCE [LARGE SCALE GENOMIC DNA]</scope>
    <source>
        <strain evidence="3 4">BR3299</strain>
    </source>
</reference>
<evidence type="ECO:0000313" key="3">
    <source>
        <dbReference type="EMBL" id="KLK92767.1"/>
    </source>
</evidence>
<evidence type="ECO:0000259" key="2">
    <source>
        <dbReference type="Pfam" id="PF13473"/>
    </source>
</evidence>
<dbReference type="Gene3D" id="2.60.40.420">
    <property type="entry name" value="Cupredoxins - blue copper proteins"/>
    <property type="match status" value="1"/>
</dbReference>
<name>A0A0H1RJD8_9HYPH</name>
<proteinExistence type="predicted"/>
<gene>
    <name evidence="3" type="ORF">AA309_12560</name>
</gene>
<dbReference type="AlphaFoldDB" id="A0A0H1RJD8"/>
<feature type="domain" description="EfeO-type cupredoxin-like" evidence="2">
    <location>
        <begin position="12"/>
        <end position="107"/>
    </location>
</feature>
<keyword evidence="4" id="KW-1185">Reference proteome</keyword>
<feature type="signal peptide" evidence="1">
    <location>
        <begin position="1"/>
        <end position="26"/>
    </location>
</feature>
<dbReference type="OrthoDB" id="9796416at2"/>
<dbReference type="PATRIC" id="fig|1225564.3.peg.3335"/>
<accession>A0A0H1RJD8</accession>
<comment type="caution">
    <text evidence="3">The sequence shown here is derived from an EMBL/GenBank/DDBJ whole genome shotgun (WGS) entry which is preliminary data.</text>
</comment>
<dbReference type="RefSeq" id="WP_047189365.1">
    <property type="nucleotide sequence ID" value="NZ_LCYG01000032.1"/>
</dbReference>
<dbReference type="Pfam" id="PF13473">
    <property type="entry name" value="Cupredoxin_1"/>
    <property type="match status" value="1"/>
</dbReference>
<dbReference type="InterPro" id="IPR028096">
    <property type="entry name" value="EfeO_Cupredoxin"/>
</dbReference>
<evidence type="ECO:0000313" key="4">
    <source>
        <dbReference type="Proteomes" id="UP000035489"/>
    </source>
</evidence>
<feature type="chain" id="PRO_5002593209" description="EfeO-type cupredoxin-like domain-containing protein" evidence="1">
    <location>
        <begin position="27"/>
        <end position="109"/>
    </location>
</feature>
<dbReference type="SUPFAM" id="SSF49503">
    <property type="entry name" value="Cupredoxins"/>
    <property type="match status" value="1"/>
</dbReference>
<evidence type="ECO:0000256" key="1">
    <source>
        <dbReference type="SAM" id="SignalP"/>
    </source>
</evidence>
<dbReference type="PANTHER" id="PTHR36507:SF1">
    <property type="entry name" value="BLL1555 PROTEIN"/>
    <property type="match status" value="1"/>
</dbReference>
<keyword evidence="1" id="KW-0732">Signal</keyword>
<dbReference type="EMBL" id="LCYG01000032">
    <property type="protein sequence ID" value="KLK92767.1"/>
    <property type="molecule type" value="Genomic_DNA"/>
</dbReference>
<sequence length="109" mass="11814">MLARGLQIGTRVVAMLGLTLAAASSADSPHRAVMKAADYAPKQVRVQVGDVVEWVNQDIVAHTATASDKSWDISVTPGRSGRITMQVPGTFGYFCRYHPNMKGEIVVER</sequence>
<dbReference type="InterPro" id="IPR008972">
    <property type="entry name" value="Cupredoxin"/>
</dbReference>